<reference evidence="3 4" key="1">
    <citation type="submission" date="2014-12" db="EMBL/GenBank/DDBJ databases">
        <title>Genome assembly of Enhygromyxa salina DSM 15201.</title>
        <authorList>
            <person name="Sharma G."/>
            <person name="Subramanian S."/>
        </authorList>
    </citation>
    <scope>NUCLEOTIDE SEQUENCE [LARGE SCALE GENOMIC DNA]</scope>
    <source>
        <strain evidence="3 4">DSM 15201</strain>
    </source>
</reference>
<feature type="region of interest" description="Disordered" evidence="1">
    <location>
        <begin position="28"/>
        <end position="50"/>
    </location>
</feature>
<protein>
    <recommendedName>
        <fullName evidence="5">Lipoprotein</fullName>
    </recommendedName>
</protein>
<feature type="signal peptide" evidence="2">
    <location>
        <begin position="1"/>
        <end position="20"/>
    </location>
</feature>
<dbReference type="PROSITE" id="PS51257">
    <property type="entry name" value="PROKAR_LIPOPROTEIN"/>
    <property type="match status" value="1"/>
</dbReference>
<gene>
    <name evidence="3" type="ORF">DB30_02654</name>
</gene>
<keyword evidence="2" id="KW-0732">Signal</keyword>
<evidence type="ECO:0000313" key="4">
    <source>
        <dbReference type="Proteomes" id="UP000031599"/>
    </source>
</evidence>
<feature type="compositionally biased region" description="Basic and acidic residues" evidence="1">
    <location>
        <begin position="28"/>
        <end position="42"/>
    </location>
</feature>
<organism evidence="3 4">
    <name type="scientific">Enhygromyxa salina</name>
    <dbReference type="NCBI Taxonomy" id="215803"/>
    <lineage>
        <taxon>Bacteria</taxon>
        <taxon>Pseudomonadati</taxon>
        <taxon>Myxococcota</taxon>
        <taxon>Polyangia</taxon>
        <taxon>Nannocystales</taxon>
        <taxon>Nannocystaceae</taxon>
        <taxon>Enhygromyxa</taxon>
    </lineage>
</organism>
<evidence type="ECO:0000313" key="3">
    <source>
        <dbReference type="EMBL" id="KIG19373.1"/>
    </source>
</evidence>
<comment type="caution">
    <text evidence="3">The sequence shown here is derived from an EMBL/GenBank/DDBJ whole genome shotgun (WGS) entry which is preliminary data.</text>
</comment>
<sequence length="677" mass="74403">MFRLRRALLTPIFLASFAVSGCKPDAEAQNKAEREANAKRVTSDSTEDASEPIVDEDYRFRLGLPGPGWKLLREGDASKLQPDAIAAAVMTGGGGAYGVVIIERLPGTTLDQAKALVWDDTLPDLVIEAEVDLEFQGLPAKRRTFAATVEGRPFHFVSTIFTRQGYLHQLLSWSANAEMAAELLPFHAAFELLDGEITGRNSTRPPIMTANGVGWRIRDGRYESALSELRARPAEGWRFVIGAELEQLGSDAEIVMVSETTNAYIALTVERVSKDRVPALVELNRRLFNDDREAPAIATSTRKIAGREVEFRSYHEGPLEFVHGVYPGDASVTQVHAWYPLGLADSMVDSLEQALAGLEQIPASEREQLRQELLGSRSGQRRFTVGRAFRAGELLDYEHRVAWTMPEGFWQVDTFERALGHTDGTVLKVSELDLGVYAALEVFESDATPANILTELVGDDKVLSRDTVVVDGLTVQRARSIDSTQSPPMSYEFAIADRGDFMIAMSAWTADETPAHREAMTAALAGLDYERDIEQTTVAGGVYTDVIRGFSFKTLAGMGQPKLQDLGLGHVAAWTKGSQELVSMVIVGANIDDEAWTTSFFEQLLRDRVGTTHPLGQPERGEGKLGGHTTRHLSWDQGGTTLAADLVVRDGVVYCILYVNLESAQIQTVQRSWTLLE</sequence>
<name>A0A0C2A7B7_9BACT</name>
<proteinExistence type="predicted"/>
<dbReference type="RefSeq" id="WP_052546038.1">
    <property type="nucleotide sequence ID" value="NZ_JMCC02000002.1"/>
</dbReference>
<dbReference type="EMBL" id="JMCC02000002">
    <property type="protein sequence ID" value="KIG19373.1"/>
    <property type="molecule type" value="Genomic_DNA"/>
</dbReference>
<dbReference type="AlphaFoldDB" id="A0A0C2A7B7"/>
<evidence type="ECO:0000256" key="1">
    <source>
        <dbReference type="SAM" id="MobiDB-lite"/>
    </source>
</evidence>
<evidence type="ECO:0000256" key="2">
    <source>
        <dbReference type="SAM" id="SignalP"/>
    </source>
</evidence>
<evidence type="ECO:0008006" key="5">
    <source>
        <dbReference type="Google" id="ProtNLM"/>
    </source>
</evidence>
<accession>A0A0C2A7B7</accession>
<dbReference type="Proteomes" id="UP000031599">
    <property type="component" value="Unassembled WGS sequence"/>
</dbReference>
<feature type="chain" id="PRO_5002162322" description="Lipoprotein" evidence="2">
    <location>
        <begin position="21"/>
        <end position="677"/>
    </location>
</feature>